<keyword evidence="14" id="KW-1185">Reference proteome</keyword>
<keyword evidence="11" id="KW-1133">Transmembrane helix</keyword>
<accession>A0A8J6C9B2</accession>
<comment type="similarity">
    <text evidence="5">Belongs to the ROX family. MINA53 subfamily.</text>
</comment>
<proteinExistence type="inferred from homology"/>
<keyword evidence="4 9" id="KW-0408">Iron</keyword>
<evidence type="ECO:0000256" key="10">
    <source>
        <dbReference type="SAM" id="MobiDB-lite"/>
    </source>
</evidence>
<dbReference type="GO" id="GO:0005506">
    <property type="term" value="F:iron ion binding"/>
    <property type="evidence" value="ECO:0007669"/>
    <property type="project" value="UniProtKB-UniRule"/>
</dbReference>
<dbReference type="GO" id="GO:0036139">
    <property type="term" value="F:peptidyl-histidine dioxygenase activity"/>
    <property type="evidence" value="ECO:0007669"/>
    <property type="project" value="UniProtKB-EC"/>
</dbReference>
<gene>
    <name evidence="13" type="ORF">KFE25_014108</name>
</gene>
<keyword evidence="9" id="KW-0805">Transcription regulation</keyword>
<feature type="domain" description="JmjC" evidence="12">
    <location>
        <begin position="137"/>
        <end position="310"/>
    </location>
</feature>
<evidence type="ECO:0000256" key="7">
    <source>
        <dbReference type="ARBA" id="ARBA00047687"/>
    </source>
</evidence>
<keyword evidence="3 9" id="KW-0479">Metal-binding</keyword>
<feature type="region of interest" description="Disordered" evidence="10">
    <location>
        <begin position="328"/>
        <end position="353"/>
    </location>
</feature>
<dbReference type="EC" id="1.14.11.-" evidence="9"/>
<evidence type="ECO:0000256" key="9">
    <source>
        <dbReference type="RuleBase" id="RU366061"/>
    </source>
</evidence>
<dbReference type="PANTHER" id="PTHR13096">
    <property type="entry name" value="MINA53 MYC INDUCED NUCLEAR ANTIGEN"/>
    <property type="match status" value="1"/>
</dbReference>
<evidence type="ECO:0000256" key="8">
    <source>
        <dbReference type="ARBA" id="ARBA00049465"/>
    </source>
</evidence>
<dbReference type="Pfam" id="PF08007">
    <property type="entry name" value="JmjC_2"/>
    <property type="match status" value="1"/>
</dbReference>
<keyword evidence="11" id="KW-0472">Membrane</keyword>
<dbReference type="GO" id="GO:0032453">
    <property type="term" value="F:histone H3K4 demethylase activity"/>
    <property type="evidence" value="ECO:0007669"/>
    <property type="project" value="TreeGrafter"/>
</dbReference>
<name>A0A8J6C9B2_DIALT</name>
<evidence type="ECO:0000259" key="12">
    <source>
        <dbReference type="PROSITE" id="PS51184"/>
    </source>
</evidence>
<reference evidence="13" key="1">
    <citation type="submission" date="2021-05" db="EMBL/GenBank/DDBJ databases">
        <title>The genome of the haptophyte Pavlova lutheri (Diacronema luteri, Pavlovales) - a model for lipid biosynthesis in eukaryotic algae.</title>
        <authorList>
            <person name="Hulatt C.J."/>
            <person name="Posewitz M.C."/>
        </authorList>
    </citation>
    <scope>NUCLEOTIDE SEQUENCE</scope>
    <source>
        <strain evidence="13">NIVA-4/92</strain>
    </source>
</reference>
<evidence type="ECO:0000256" key="2">
    <source>
        <dbReference type="ARBA" id="ARBA00022517"/>
    </source>
</evidence>
<dbReference type="GO" id="GO:0051864">
    <property type="term" value="F:histone H3K36 demethylase activity"/>
    <property type="evidence" value="ECO:0007669"/>
    <property type="project" value="TreeGrafter"/>
</dbReference>
<keyword evidence="9" id="KW-0223">Dioxygenase</keyword>
<keyword evidence="9" id="KW-0539">Nucleus</keyword>
<comment type="function">
    <text evidence="6">Oxygenase that can act as both a histone lysine demethylase and a ribosomal histidine hydroxylase. Is involved in the demethylation of trimethylated 'Lys-9' on histone H3 (H3K9me3), leading to an increase in ribosomal RNA expression. Also catalyzes the hydroxylation of 60S ribosomal protein L27a on 'His-39'. May play an important role in cell growth and survival. May be involved in ribosome biogenesis, most likely during the assembly process of pre-ribosomal particles.</text>
</comment>
<comment type="caution">
    <text evidence="13">The sequence shown here is derived from an EMBL/GenBank/DDBJ whole genome shotgun (WGS) entry which is preliminary data.</text>
</comment>
<dbReference type="InterPro" id="IPR003347">
    <property type="entry name" value="JmjC_dom"/>
</dbReference>
<keyword evidence="9" id="KW-0560">Oxidoreductase</keyword>
<protein>
    <recommendedName>
        <fullName evidence="9">Bifunctional lysine-specific demethylase and histidyl-hydroxylase</fullName>
        <ecNumber evidence="9">1.14.11.-</ecNumber>
    </recommendedName>
</protein>
<feature type="transmembrane region" description="Helical" evidence="11">
    <location>
        <begin position="534"/>
        <end position="559"/>
    </location>
</feature>
<comment type="catalytic activity">
    <reaction evidence="8">
        <text>L-histidyl-[protein] + 2-oxoglutarate + O2 = (3S)-3-hydroxy-L-histidyl-[protein] + succinate + CO2</text>
        <dbReference type="Rhea" id="RHEA:54256"/>
        <dbReference type="Rhea" id="RHEA-COMP:9745"/>
        <dbReference type="Rhea" id="RHEA-COMP:13840"/>
        <dbReference type="ChEBI" id="CHEBI:15379"/>
        <dbReference type="ChEBI" id="CHEBI:16526"/>
        <dbReference type="ChEBI" id="CHEBI:16810"/>
        <dbReference type="ChEBI" id="CHEBI:29979"/>
        <dbReference type="ChEBI" id="CHEBI:30031"/>
        <dbReference type="ChEBI" id="CHEBI:138021"/>
        <dbReference type="EC" id="1.14.11.79"/>
    </reaction>
</comment>
<dbReference type="GO" id="GO:0005730">
    <property type="term" value="C:nucleolus"/>
    <property type="evidence" value="ECO:0007669"/>
    <property type="project" value="UniProtKB-SubCell"/>
</dbReference>
<keyword evidence="11" id="KW-0812">Transmembrane</keyword>
<keyword evidence="2" id="KW-0690">Ribosome biogenesis</keyword>
<dbReference type="Proteomes" id="UP000751190">
    <property type="component" value="Unassembled WGS sequence"/>
</dbReference>
<evidence type="ECO:0000256" key="3">
    <source>
        <dbReference type="ARBA" id="ARBA00022723"/>
    </source>
</evidence>
<dbReference type="Gene3D" id="2.60.120.650">
    <property type="entry name" value="Cupin"/>
    <property type="match status" value="1"/>
</dbReference>
<evidence type="ECO:0000256" key="11">
    <source>
        <dbReference type="SAM" id="Phobius"/>
    </source>
</evidence>
<dbReference type="PANTHER" id="PTHR13096:SF7">
    <property type="entry name" value="RIBOSOMAL OXYGENASE 2"/>
    <property type="match status" value="1"/>
</dbReference>
<dbReference type="PROSITE" id="PS51184">
    <property type="entry name" value="JMJC"/>
    <property type="match status" value="1"/>
</dbReference>
<evidence type="ECO:0000256" key="1">
    <source>
        <dbReference type="ARBA" id="ARBA00004604"/>
    </source>
</evidence>
<comment type="subcellular location">
    <subcellularLocation>
        <location evidence="1">Nucleus</location>
        <location evidence="1">Nucleolus</location>
    </subcellularLocation>
</comment>
<evidence type="ECO:0000256" key="6">
    <source>
        <dbReference type="ARBA" id="ARBA00046256"/>
    </source>
</evidence>
<evidence type="ECO:0000313" key="13">
    <source>
        <dbReference type="EMBL" id="KAG8459263.1"/>
    </source>
</evidence>
<keyword evidence="9" id="KW-0804">Transcription</keyword>
<dbReference type="SUPFAM" id="SSF51197">
    <property type="entry name" value="Clavaminate synthase-like"/>
    <property type="match status" value="1"/>
</dbReference>
<evidence type="ECO:0000313" key="14">
    <source>
        <dbReference type="Proteomes" id="UP000751190"/>
    </source>
</evidence>
<comment type="catalytic activity">
    <reaction evidence="7">
        <text>L-histidyl-[ribosomal protein uL15] + 2-oxoglutarate + O2 = (3S)-3-hydroxy-L-histidyl-[ribosomal protein uL15] + succinate + CO2</text>
        <dbReference type="Rhea" id="RHEA:54024"/>
        <dbReference type="Rhea" id="RHEA-COMP:13760"/>
        <dbReference type="Rhea" id="RHEA-COMP:13761"/>
        <dbReference type="ChEBI" id="CHEBI:15379"/>
        <dbReference type="ChEBI" id="CHEBI:16526"/>
        <dbReference type="ChEBI" id="CHEBI:16810"/>
        <dbReference type="ChEBI" id="CHEBI:29979"/>
        <dbReference type="ChEBI" id="CHEBI:30031"/>
        <dbReference type="ChEBI" id="CHEBI:138021"/>
    </reaction>
</comment>
<evidence type="ECO:0000256" key="5">
    <source>
        <dbReference type="ARBA" id="ARBA00034314"/>
    </source>
</evidence>
<dbReference type="GO" id="GO:0042254">
    <property type="term" value="P:ribosome biogenesis"/>
    <property type="evidence" value="ECO:0007669"/>
    <property type="project" value="UniProtKB-KW"/>
</dbReference>
<organism evidence="13 14">
    <name type="scientific">Diacronema lutheri</name>
    <name type="common">Unicellular marine alga</name>
    <name type="synonym">Monochrysis lutheri</name>
    <dbReference type="NCBI Taxonomy" id="2081491"/>
    <lineage>
        <taxon>Eukaryota</taxon>
        <taxon>Haptista</taxon>
        <taxon>Haptophyta</taxon>
        <taxon>Pavlovophyceae</taxon>
        <taxon>Pavlovales</taxon>
        <taxon>Pavlovaceae</taxon>
        <taxon>Diacronema</taxon>
    </lineage>
</organism>
<evidence type="ECO:0000256" key="4">
    <source>
        <dbReference type="ARBA" id="ARBA00023004"/>
    </source>
</evidence>
<comment type="cofactor">
    <cofactor evidence="9">
        <name>Fe(2+)</name>
        <dbReference type="ChEBI" id="CHEBI:29033"/>
    </cofactor>
    <text evidence="9">Binds 1 Fe(2+) ion per subunit.</text>
</comment>
<sequence length="599" mass="61912">MGGEEGVEDDDGAPRYARFPPPADAEALRLLLWPLEPRAFFAAHYAQAALAAAPTSVRGFAARRAYGGAPGCERALAALLRAVHALHAWRLGSVEGRRRGADARVPSTYGALRDELDAGRSFVAHVPSVHELRSATRAGARGALLALAPAAEVRHRLERALRMPLTANLYISGTSSVALAPHTDTTDTVALQLEGSKHWRVCVPVLPAELEHSVRAAAPRAPPPSDAERAEVLEAAMASERGCTAHTEGALADHRRFSCAEHVLQPGALLWIPKGIVHAAQEHGSALNVSVHLTLGLRAYGLRFADLLARALDEPTVAERAARLAGEHARVTAEGGGAPGEGNASEGDGSAEDAARGAELLNAALAGASGGVAGVAWRRPLPTWLFACDDAPTARDGTHIEAPLNVGALDVSAHNASAWSLCAPTAGSRARRALARVYNGHARALAAAAAEQLVPSTAGGAGARAAAERALREALTADAALDHALRATVTALGALLEAGHALRDRLDALDYDASLTREADPTKAFAARGGGAKLGVALVGAVACAVFTIGALLMLDVALTRTARRRRAPPVAAVPIVTTAATSCDSPRTQPDAVRSQTS</sequence>
<dbReference type="AlphaFoldDB" id="A0A8J6C9B2"/>
<dbReference type="EMBL" id="JAGTXO010000042">
    <property type="protein sequence ID" value="KAG8459263.1"/>
    <property type="molecule type" value="Genomic_DNA"/>
</dbReference>
<dbReference type="InterPro" id="IPR039994">
    <property type="entry name" value="NO66-like"/>
</dbReference>